<organism evidence="2 3">
    <name type="scientific">Gordonia aichiensis NBRC 108223</name>
    <dbReference type="NCBI Taxonomy" id="1220583"/>
    <lineage>
        <taxon>Bacteria</taxon>
        <taxon>Bacillati</taxon>
        <taxon>Actinomycetota</taxon>
        <taxon>Actinomycetes</taxon>
        <taxon>Mycobacteriales</taxon>
        <taxon>Gordoniaceae</taxon>
        <taxon>Gordonia</taxon>
    </lineage>
</organism>
<name>L7KHI3_9ACTN</name>
<feature type="transmembrane region" description="Helical" evidence="1">
    <location>
        <begin position="103"/>
        <end position="127"/>
    </location>
</feature>
<dbReference type="EMBL" id="BANR01000003">
    <property type="protein sequence ID" value="GAC47412.1"/>
    <property type="molecule type" value="Genomic_DNA"/>
</dbReference>
<dbReference type="AlphaFoldDB" id="L7KHI3"/>
<comment type="caution">
    <text evidence="2">The sequence shown here is derived from an EMBL/GenBank/DDBJ whole genome shotgun (WGS) entry which is preliminary data.</text>
</comment>
<reference evidence="2 3" key="1">
    <citation type="submission" date="2012-12" db="EMBL/GenBank/DDBJ databases">
        <title>Whole genome shotgun sequence of Gordonia aichiensis NBRC 108223.</title>
        <authorList>
            <person name="Isaki-Nakamura S."/>
            <person name="Hosoyama A."/>
            <person name="Tsuchikane K."/>
            <person name="Ando Y."/>
            <person name="Baba S."/>
            <person name="Ohji S."/>
            <person name="Hamada M."/>
            <person name="Tamura T."/>
            <person name="Yamazoe A."/>
            <person name="Yamazaki S."/>
            <person name="Fujita N."/>
        </authorList>
    </citation>
    <scope>NUCLEOTIDE SEQUENCE [LARGE SCALE GENOMIC DNA]</scope>
    <source>
        <strain evidence="2 3">NBRC 108223</strain>
    </source>
</reference>
<dbReference type="Pfam" id="PF07077">
    <property type="entry name" value="DUF1345"/>
    <property type="match status" value="1"/>
</dbReference>
<accession>L7KHI3</accession>
<evidence type="ECO:0000256" key="1">
    <source>
        <dbReference type="SAM" id="Phobius"/>
    </source>
</evidence>
<proteinExistence type="predicted"/>
<keyword evidence="1" id="KW-0812">Transmembrane</keyword>
<evidence type="ECO:0000313" key="3">
    <source>
        <dbReference type="Proteomes" id="UP000010988"/>
    </source>
</evidence>
<gene>
    <name evidence="2" type="ORF">GOACH_03_04310</name>
</gene>
<feature type="transmembrane region" description="Helical" evidence="1">
    <location>
        <begin position="178"/>
        <end position="198"/>
    </location>
</feature>
<dbReference type="InterPro" id="IPR009781">
    <property type="entry name" value="DUF1345"/>
</dbReference>
<feature type="transmembrane region" description="Helical" evidence="1">
    <location>
        <begin position="37"/>
        <end position="55"/>
    </location>
</feature>
<feature type="transmembrane region" description="Helical" evidence="1">
    <location>
        <begin position="75"/>
        <end position="96"/>
    </location>
</feature>
<protein>
    <recommendedName>
        <fullName evidence="4">DUF1345 domain-containing protein</fullName>
    </recommendedName>
</protein>
<evidence type="ECO:0008006" key="4">
    <source>
        <dbReference type="Google" id="ProtNLM"/>
    </source>
</evidence>
<dbReference type="RefSeq" id="WP_005170715.1">
    <property type="nucleotide sequence ID" value="NZ_BANR01000003.1"/>
</dbReference>
<dbReference type="Proteomes" id="UP000010988">
    <property type="component" value="Unassembled WGS sequence"/>
</dbReference>
<dbReference type="OrthoDB" id="64737at2"/>
<keyword evidence="3" id="KW-1185">Reference proteome</keyword>
<sequence>MPHRGDAPALVRLVVSIAVGAAAAVGIAQEIPRGAPLAGWAIGAGLFVIWTWLALWPMDNTATETHASKEEPTRLGAFAIILVAAFMSLIGIVEVLSRKDPVLLLIALLSVVASWAAIHTMYAMHYARAYFGTDGPAGVDFHQDDPPRYSDFAYMAVTVGMSYAISDTDIGSSKLRRVIVFHALLSYFFGTVIVALLINLTANVGS</sequence>
<dbReference type="eggNOG" id="COG4291">
    <property type="taxonomic scope" value="Bacteria"/>
</dbReference>
<evidence type="ECO:0000313" key="2">
    <source>
        <dbReference type="EMBL" id="GAC47412.1"/>
    </source>
</evidence>
<feature type="transmembrane region" description="Helical" evidence="1">
    <location>
        <begin position="6"/>
        <end position="25"/>
    </location>
</feature>
<keyword evidence="1" id="KW-0472">Membrane</keyword>
<keyword evidence="1" id="KW-1133">Transmembrane helix</keyword>